<feature type="chain" id="PRO_5045320259" evidence="1">
    <location>
        <begin position="24"/>
        <end position="99"/>
    </location>
</feature>
<keyword evidence="3" id="KW-1185">Reference proteome</keyword>
<sequence length="99" mass="11262">MRAIGVAILVLGLLSLNLMCKLSENCEDVVKMCRNTAIENLNKSFGSGRKNARIIVWQAKAMEPLRIIYEPFFYIDRGFVTDLFGNVCDKIFEAILLFQ</sequence>
<accession>A0ABP1QV91</accession>
<gene>
    <name evidence="2" type="ORF">ODALV1_LOCUS14189</name>
</gene>
<reference evidence="2 3" key="1">
    <citation type="submission" date="2024-08" db="EMBL/GenBank/DDBJ databases">
        <authorList>
            <person name="Cucini C."/>
            <person name="Frati F."/>
        </authorList>
    </citation>
    <scope>NUCLEOTIDE SEQUENCE [LARGE SCALE GENOMIC DNA]</scope>
</reference>
<feature type="signal peptide" evidence="1">
    <location>
        <begin position="1"/>
        <end position="23"/>
    </location>
</feature>
<protein>
    <submittedName>
        <fullName evidence="2">Uncharacterized protein</fullName>
    </submittedName>
</protein>
<organism evidence="2 3">
    <name type="scientific">Orchesella dallaii</name>
    <dbReference type="NCBI Taxonomy" id="48710"/>
    <lineage>
        <taxon>Eukaryota</taxon>
        <taxon>Metazoa</taxon>
        <taxon>Ecdysozoa</taxon>
        <taxon>Arthropoda</taxon>
        <taxon>Hexapoda</taxon>
        <taxon>Collembola</taxon>
        <taxon>Entomobryomorpha</taxon>
        <taxon>Entomobryoidea</taxon>
        <taxon>Orchesellidae</taxon>
        <taxon>Orchesellinae</taxon>
        <taxon>Orchesella</taxon>
    </lineage>
</organism>
<dbReference type="EMBL" id="CAXLJM020000044">
    <property type="protein sequence ID" value="CAL8110360.1"/>
    <property type="molecule type" value="Genomic_DNA"/>
</dbReference>
<comment type="caution">
    <text evidence="2">The sequence shown here is derived from an EMBL/GenBank/DDBJ whole genome shotgun (WGS) entry which is preliminary data.</text>
</comment>
<dbReference type="Proteomes" id="UP001642540">
    <property type="component" value="Unassembled WGS sequence"/>
</dbReference>
<name>A0ABP1QV91_9HEXA</name>
<proteinExistence type="predicted"/>
<keyword evidence="1" id="KW-0732">Signal</keyword>
<evidence type="ECO:0000313" key="3">
    <source>
        <dbReference type="Proteomes" id="UP001642540"/>
    </source>
</evidence>
<evidence type="ECO:0000313" key="2">
    <source>
        <dbReference type="EMBL" id="CAL8110360.1"/>
    </source>
</evidence>
<evidence type="ECO:0000256" key="1">
    <source>
        <dbReference type="SAM" id="SignalP"/>
    </source>
</evidence>